<evidence type="ECO:0000256" key="4">
    <source>
        <dbReference type="ARBA" id="ARBA00022605"/>
    </source>
</evidence>
<evidence type="ECO:0000256" key="3">
    <source>
        <dbReference type="ARBA" id="ARBA00013080"/>
    </source>
</evidence>
<feature type="binding site" evidence="8">
    <location>
        <begin position="197"/>
        <end position="198"/>
    </location>
    <ligand>
        <name>substrate</name>
    </ligand>
</feature>
<feature type="active site" description="Proton donor" evidence="8">
    <location>
        <position position="79"/>
    </location>
</feature>
<comment type="catalytic activity">
    <reaction evidence="7 8">
        <text>(2S,6S)-2,6-diaminopimelate = meso-2,6-diaminopimelate</text>
        <dbReference type="Rhea" id="RHEA:15393"/>
        <dbReference type="ChEBI" id="CHEBI:57609"/>
        <dbReference type="ChEBI" id="CHEBI:57791"/>
        <dbReference type="EC" id="5.1.1.7"/>
    </reaction>
</comment>
<comment type="similarity">
    <text evidence="2 8">Belongs to the diaminopimelate epimerase family.</text>
</comment>
<comment type="pathway">
    <text evidence="1 8">Amino-acid biosynthesis; L-lysine biosynthesis via DAP pathway; DL-2,6-diaminopimelate from LL-2,6-diaminopimelate: step 1/1.</text>
</comment>
<evidence type="ECO:0000256" key="6">
    <source>
        <dbReference type="ARBA" id="ARBA00023235"/>
    </source>
</evidence>
<comment type="caution">
    <text evidence="10">The sequence shown here is derived from an EMBL/GenBank/DDBJ whole genome shotgun (WGS) entry which is preliminary data.</text>
</comment>
<feature type="binding site" evidence="8">
    <location>
        <begin position="80"/>
        <end position="81"/>
    </location>
    <ligand>
        <name>substrate</name>
    </ligand>
</feature>
<dbReference type="GO" id="GO:0005829">
    <property type="term" value="C:cytosol"/>
    <property type="evidence" value="ECO:0007669"/>
    <property type="project" value="TreeGrafter"/>
</dbReference>
<name>A0A420W6D5_9BACT</name>
<keyword evidence="5 8" id="KW-0457">Lysine biosynthesis</keyword>
<feature type="active site" description="Proton acceptor" evidence="8">
    <location>
        <position position="207"/>
    </location>
</feature>
<dbReference type="UniPathway" id="UPA00034">
    <property type="reaction ID" value="UER00025"/>
</dbReference>
<dbReference type="SUPFAM" id="SSF54506">
    <property type="entry name" value="Diaminopimelate epimerase-like"/>
    <property type="match status" value="2"/>
</dbReference>
<protein>
    <recommendedName>
        <fullName evidence="3 8">Diaminopimelate epimerase</fullName>
        <shortName evidence="8">DAP epimerase</shortName>
        <ecNumber evidence="3 8">5.1.1.7</ecNumber>
    </recommendedName>
    <alternativeName>
        <fullName evidence="8">PLP-independent amino acid racemase</fullName>
    </alternativeName>
</protein>
<feature type="site" description="Could be important to modulate the pK values of the two catalytic cysteine residues" evidence="8">
    <location>
        <position position="148"/>
    </location>
</feature>
<dbReference type="PANTHER" id="PTHR31689:SF0">
    <property type="entry name" value="DIAMINOPIMELATE EPIMERASE"/>
    <property type="match status" value="1"/>
</dbReference>
<dbReference type="Pfam" id="PF01678">
    <property type="entry name" value="DAP_epimerase"/>
    <property type="match status" value="2"/>
</dbReference>
<feature type="site" description="Could be important to modulate the pK values of the two catalytic cysteine residues" evidence="8">
    <location>
        <position position="197"/>
    </location>
</feature>
<evidence type="ECO:0000256" key="5">
    <source>
        <dbReference type="ARBA" id="ARBA00023154"/>
    </source>
</evidence>
<evidence type="ECO:0000256" key="8">
    <source>
        <dbReference type="HAMAP-Rule" id="MF_00197"/>
    </source>
</evidence>
<dbReference type="GO" id="GO:0008837">
    <property type="term" value="F:diaminopimelate epimerase activity"/>
    <property type="evidence" value="ECO:0007669"/>
    <property type="project" value="UniProtKB-UniRule"/>
</dbReference>
<dbReference type="GO" id="GO:0009089">
    <property type="term" value="P:lysine biosynthetic process via diaminopimelate"/>
    <property type="evidence" value="ECO:0007669"/>
    <property type="project" value="UniProtKB-UniRule"/>
</dbReference>
<feature type="binding site" evidence="8">
    <location>
        <position position="180"/>
    </location>
    <ligand>
        <name>substrate</name>
    </ligand>
</feature>
<keyword evidence="11" id="KW-1185">Reference proteome</keyword>
<keyword evidence="6 8" id="KW-0413">Isomerase</keyword>
<dbReference type="InterPro" id="IPR001653">
    <property type="entry name" value="DAP_epimerase_DapF"/>
</dbReference>
<organism evidence="10 11">
    <name type="scientific">Thermovibrio guaymasensis</name>
    <dbReference type="NCBI Taxonomy" id="240167"/>
    <lineage>
        <taxon>Bacteria</taxon>
        <taxon>Pseudomonadati</taxon>
        <taxon>Aquificota</taxon>
        <taxon>Aquificia</taxon>
        <taxon>Desulfurobacteriales</taxon>
        <taxon>Desulfurobacteriaceae</taxon>
        <taxon>Thermovibrio</taxon>
    </lineage>
</organism>
<comment type="subunit">
    <text evidence="8">Homodimer.</text>
</comment>
<reference evidence="10 11" key="1">
    <citation type="submission" date="2018-10" db="EMBL/GenBank/DDBJ databases">
        <title>Genomic Encyclopedia of Type Strains, Phase IV (KMG-IV): sequencing the most valuable type-strain genomes for metagenomic binning, comparative biology and taxonomic classification.</title>
        <authorList>
            <person name="Goeker M."/>
        </authorList>
    </citation>
    <scope>NUCLEOTIDE SEQUENCE [LARGE SCALE GENOMIC DNA]</scope>
    <source>
        <strain evidence="10 11">DSM 15521</strain>
    </source>
</reference>
<proteinExistence type="inferred from homology"/>
<feature type="binding site" evidence="8">
    <location>
        <position position="70"/>
    </location>
    <ligand>
        <name>substrate</name>
    </ligand>
</feature>
<evidence type="ECO:0000256" key="9">
    <source>
        <dbReference type="PROSITE-ProRule" id="PRU10125"/>
    </source>
</evidence>
<evidence type="ECO:0000313" key="11">
    <source>
        <dbReference type="Proteomes" id="UP000280881"/>
    </source>
</evidence>
<feature type="binding site" evidence="8">
    <location>
        <position position="13"/>
    </location>
    <ligand>
        <name>substrate</name>
    </ligand>
</feature>
<comment type="caution">
    <text evidence="8">Lacks conserved residue(s) required for the propagation of feature annotation.</text>
</comment>
<dbReference type="Gene3D" id="3.10.310.10">
    <property type="entry name" value="Diaminopimelate Epimerase, Chain A, domain 1"/>
    <property type="match status" value="2"/>
</dbReference>
<dbReference type="HAMAP" id="MF_00197">
    <property type="entry name" value="DAP_epimerase"/>
    <property type="match status" value="1"/>
</dbReference>
<dbReference type="PROSITE" id="PS01326">
    <property type="entry name" value="DAP_EPIMERASE"/>
    <property type="match status" value="1"/>
</dbReference>
<accession>A0A420W6D5</accession>
<feature type="active site" evidence="9">
    <location>
        <position position="79"/>
    </location>
</feature>
<dbReference type="EMBL" id="RBIE01000002">
    <property type="protein sequence ID" value="RKQ61604.1"/>
    <property type="molecule type" value="Genomic_DNA"/>
</dbReference>
<dbReference type="InterPro" id="IPR018510">
    <property type="entry name" value="DAP_epimerase_AS"/>
</dbReference>
<evidence type="ECO:0000256" key="1">
    <source>
        <dbReference type="ARBA" id="ARBA00005196"/>
    </source>
</evidence>
<dbReference type="NCBIfam" id="TIGR00652">
    <property type="entry name" value="DapF"/>
    <property type="match status" value="1"/>
</dbReference>
<comment type="function">
    <text evidence="8">Catalyzes the stereoinversion of LL-2,6-diaminopimelate (L,L-DAP) to meso-diaminopimelate (meso-DAP), a precursor of L-lysine and an essential component of the bacterial peptidoglycan.</text>
</comment>
<feature type="binding site" evidence="8">
    <location>
        <begin position="208"/>
        <end position="209"/>
    </location>
    <ligand>
        <name>substrate</name>
    </ligand>
</feature>
<comment type="subcellular location">
    <subcellularLocation>
        <location evidence="8">Cytoplasm</location>
    </subcellularLocation>
</comment>
<dbReference type="EC" id="5.1.1.7" evidence="3 8"/>
<dbReference type="Proteomes" id="UP000280881">
    <property type="component" value="Unassembled WGS sequence"/>
</dbReference>
<dbReference type="AlphaFoldDB" id="A0A420W6D5"/>
<dbReference type="OrthoDB" id="9805408at2"/>
<keyword evidence="4 8" id="KW-0028">Amino-acid biosynthesis</keyword>
<keyword evidence="8" id="KW-0963">Cytoplasm</keyword>
<dbReference type="PANTHER" id="PTHR31689">
    <property type="entry name" value="DIAMINOPIMELATE EPIMERASE, CHLOROPLASTIC"/>
    <property type="match status" value="1"/>
</dbReference>
<evidence type="ECO:0000313" key="10">
    <source>
        <dbReference type="EMBL" id="RKQ61604.1"/>
    </source>
</evidence>
<dbReference type="RefSeq" id="WP_121170762.1">
    <property type="nucleotide sequence ID" value="NZ_RBIE01000002.1"/>
</dbReference>
<evidence type="ECO:0000256" key="2">
    <source>
        <dbReference type="ARBA" id="ARBA00010219"/>
    </source>
</evidence>
<evidence type="ECO:0000256" key="7">
    <source>
        <dbReference type="ARBA" id="ARBA00051712"/>
    </source>
</evidence>
<gene>
    <name evidence="8" type="primary">dapF</name>
    <name evidence="10" type="ORF">C7457_1040</name>
</gene>
<sequence length="279" mass="30649">MGLKFAKIQGTGNDFIIINNLSGAFNEFLNGVKEEAVVRVLCSRRTGVGADGLILIEGSEVADFKWRFFNSDGSRAEMCGNGMRCVARYAFEEGLAPSRMAVETDVGIVEAEVKGRNVKVRLTSPTDFKLGLEVNGLTVHFVNTGVPHAVVFVDRVGQVDVNRVGRELRFSPLFAPSGANVNFVEVRMDRIIVRTYERGVESETLACGTGAVASALISAKVFSLPSPVEVEVRSGERLKVYFDSQMREVYLEGPTLWVYDGELRKEILNDAVKESDRVS</sequence>